<reference evidence="1 2" key="1">
    <citation type="journal article" date="2009" name="Genome Res.">
        <title>Whole genome sequence of Desulfovibrio magneticus strain RS-1 revealed common gene clusters in magnetotactic bacteria.</title>
        <authorList>
            <person name="Nakazawa H."/>
            <person name="Arakaki A."/>
            <person name="Narita-Yamada S."/>
            <person name="Yashiro I."/>
            <person name="Jinno K."/>
            <person name="Aoki N."/>
            <person name="Tsuruyama A."/>
            <person name="Okamura Y."/>
            <person name="Tanikawa S."/>
            <person name="Fujita N."/>
            <person name="Takeyama H."/>
            <person name="Matsunaga T."/>
        </authorList>
    </citation>
    <scope>NUCLEOTIDE SEQUENCE [LARGE SCALE GENOMIC DNA]</scope>
    <source>
        <strain evidence="2">ATCC 700980 / DSM 13731 / RS-1</strain>
    </source>
</reference>
<dbReference type="KEGG" id="dma:DMR_27120"/>
<proteinExistence type="predicted"/>
<dbReference type="EMBL" id="AP010904">
    <property type="protein sequence ID" value="BAH76203.1"/>
    <property type="molecule type" value="Genomic_DNA"/>
</dbReference>
<dbReference type="RefSeq" id="WP_015861375.1">
    <property type="nucleotide sequence ID" value="NC_012796.1"/>
</dbReference>
<keyword evidence="2" id="KW-1185">Reference proteome</keyword>
<organism evidence="1 2">
    <name type="scientific">Solidesulfovibrio magneticus (strain ATCC 700980 / DSM 13731 / RS-1)</name>
    <name type="common">Desulfovibrio magneticus</name>
    <dbReference type="NCBI Taxonomy" id="573370"/>
    <lineage>
        <taxon>Bacteria</taxon>
        <taxon>Pseudomonadati</taxon>
        <taxon>Thermodesulfobacteriota</taxon>
        <taxon>Desulfovibrionia</taxon>
        <taxon>Desulfovibrionales</taxon>
        <taxon>Desulfovibrionaceae</taxon>
        <taxon>Solidesulfovibrio</taxon>
    </lineage>
</organism>
<accession>C4XGP5</accession>
<sequence>MAAKNVKISATGKNHHAVLDDGPAFAIGKEVKYGDNIGLQHLGNSTSKRYSPEEHREEYGFWADFLVPTATCESGGCYSCLNTYDTALFTFGFLQFAAHVPNGDCILYFRRLLALPQAESYFPDLIVKEGRIHHRQGGIMLPLETDDDTSGFQRYFNPDPALLSDEERRRAALCIHWCENDPEVRDLQVAVGIALFKKNMKLYAQKYSLDQAPDSICAIVADIRHQGRAKSDAILQALDAKGRWDVARTNLLRLGLDKYPGRPQQLEATLRRLEDEGIFGRRVYDLASADFQLLSDDVR</sequence>
<dbReference type="HOGENOM" id="CLU_1068664_0_0_7"/>
<name>C4XGP5_SOLM1</name>
<evidence type="ECO:0000313" key="1">
    <source>
        <dbReference type="EMBL" id="BAH76203.1"/>
    </source>
</evidence>
<gene>
    <name evidence="1" type="ordered locus">DMR_27120</name>
</gene>
<dbReference type="AlphaFoldDB" id="C4XGP5"/>
<dbReference type="OrthoDB" id="5471186at2"/>
<dbReference type="Proteomes" id="UP000009071">
    <property type="component" value="Chromosome"/>
</dbReference>
<dbReference type="STRING" id="573370.DMR_27120"/>
<dbReference type="eggNOG" id="COG3409">
    <property type="taxonomic scope" value="Bacteria"/>
</dbReference>
<evidence type="ECO:0000313" key="2">
    <source>
        <dbReference type="Proteomes" id="UP000009071"/>
    </source>
</evidence>
<protein>
    <submittedName>
        <fullName evidence="1">Uncharacterized protein</fullName>
    </submittedName>
</protein>